<feature type="non-terminal residue" evidence="3">
    <location>
        <position position="1002"/>
    </location>
</feature>
<dbReference type="STRING" id="94827.A0A099YXT4"/>
<proteinExistence type="predicted"/>
<evidence type="ECO:0000256" key="2">
    <source>
        <dbReference type="SAM" id="Phobius"/>
    </source>
</evidence>
<dbReference type="InterPro" id="IPR024606">
    <property type="entry name" value="KIAA1549"/>
</dbReference>
<feature type="region of interest" description="Disordered" evidence="1">
    <location>
        <begin position="454"/>
        <end position="530"/>
    </location>
</feature>
<gene>
    <name evidence="3" type="ORF">N309_12277</name>
</gene>
<keyword evidence="2" id="KW-1133">Transmembrane helix</keyword>
<evidence type="ECO:0000256" key="1">
    <source>
        <dbReference type="SAM" id="MobiDB-lite"/>
    </source>
</evidence>
<reference evidence="3 4" key="1">
    <citation type="submission" date="2014-06" db="EMBL/GenBank/DDBJ databases">
        <title>Genome evolution of avian class.</title>
        <authorList>
            <person name="Zhang G."/>
            <person name="Li C."/>
        </authorList>
    </citation>
    <scope>NUCLEOTIDE SEQUENCE [LARGE SCALE GENOMIC DNA]</scope>
    <source>
        <strain evidence="3">BGI_N309</strain>
    </source>
</reference>
<sequence>TAALTSITSVTAAPSLECHLSRNQMLKTVLLLNTRRLLMSSSFRESVRKGLNQMLRQAFNQNVSAQLEILEQSNNVTVGYYVTREKLVFMPAAVIERLVAYGISNATADIKQHVPSLQSVAVLALPWNPLPAYHFQLKTELQFVGQTDNIQSCKFVQTMEQRLQRAFQDAERKVLNTSNNLTVQILNASNVSQAVTLFYVVSNQSTTLNGTISSNLLNQLSAELVGFYLTYPPLTIAESLEYPNLDVSESTRDYWVITVIQGVDISLLGLNNQSFARLMEQRLAPLFMMSHQQGRRFRRATTVGSYTVQMVKIQRIPGPKEPAELTYYTLYNGKPLLGTAAAKILSTVDSQRMALTLGYVIQVQADPVVKNPPNNLWIIAAVLAPIAVVTVIIIIITAVLCRKNKNDFKPDTMMNLPQRAKPVQGFDYAKQHLGQQGAEDEVLPVTQETVVLPLPVRDAPASQEREITQDGSTIKTAQSNETRKSRSPSQDGSVDTSASGKPSSGRSSPQKVAAQQKATKDEGRKRNVAVSDDEEGGILFDNIAKSTIDPFDTSSGSVQLIAIKPVPLPAVHAASERSQESAIINGEVNKALKQKSDIEHYRNKLRLKAKRKGYYDFPQADNNKGLTDRKRMYEKNPKEIDHILDPDTDISSFAEPKNRQQMKNSVYRSRQSLNSPSPGETEMDLLVTRERPRRGIRNSGYDTEPEIIEETNVDRVCSLAPAGHGGQSRQDAYGSAPHLPYSEVVTSAPGTMTRPRAGVQWVPTYRPEMYQYSLPRPAYRFSQLPEMVMGSPPPPVPPRTGPVAVASLRRSTSDIGSKVRIPESSGVDQAQHHDQASFAPGSRAPVSVGPLDQSAFHSGNTVPAVFAIPAANRPGFTGYFIPTPPAAYRNQAWVPYAGENELPGQWADSVPLPGYIEAYPRPRYQHGSPARLPRQYSPSAALHPSLEHAPLPSAAASQQSLAEHDPAEAPLTNISTAALVKAIREEVAKLAKKQTDMFEFQV</sequence>
<dbReference type="PANTHER" id="PTHR21590">
    <property type="entry name" value="SEA DOMAIN-CONTAINING PROTEIN"/>
    <property type="match status" value="1"/>
</dbReference>
<keyword evidence="2" id="KW-0812">Transmembrane</keyword>
<accession>A0A099YXT4</accession>
<keyword evidence="2" id="KW-0472">Membrane</keyword>
<feature type="compositionally biased region" description="Polar residues" evidence="1">
    <location>
        <begin position="487"/>
        <end position="496"/>
    </location>
</feature>
<feature type="compositionally biased region" description="Low complexity" evidence="1">
    <location>
        <begin position="497"/>
        <end position="509"/>
    </location>
</feature>
<protein>
    <submittedName>
        <fullName evidence="3">UPF0606 protein KIAA1549L</fullName>
    </submittedName>
</protein>
<keyword evidence="4" id="KW-1185">Reference proteome</keyword>
<dbReference type="PANTHER" id="PTHR21590:SF3">
    <property type="entry name" value="UPF0606 PROTEIN KIAA1549L"/>
    <property type="match status" value="1"/>
</dbReference>
<evidence type="ECO:0000313" key="3">
    <source>
        <dbReference type="EMBL" id="KGL74216.1"/>
    </source>
</evidence>
<feature type="region of interest" description="Disordered" evidence="1">
    <location>
        <begin position="814"/>
        <end position="845"/>
    </location>
</feature>
<feature type="compositionally biased region" description="Polar residues" evidence="1">
    <location>
        <begin position="659"/>
        <end position="678"/>
    </location>
</feature>
<feature type="non-terminal residue" evidence="3">
    <location>
        <position position="1"/>
    </location>
</feature>
<dbReference type="AlphaFoldDB" id="A0A099YXT4"/>
<name>A0A099YXT4_TINGU</name>
<dbReference type="Proteomes" id="UP000053641">
    <property type="component" value="Unassembled WGS sequence"/>
</dbReference>
<dbReference type="Pfam" id="PF12877">
    <property type="entry name" value="KIAA1549"/>
    <property type="match status" value="1"/>
</dbReference>
<feature type="region of interest" description="Disordered" evidence="1">
    <location>
        <begin position="658"/>
        <end position="682"/>
    </location>
</feature>
<feature type="compositionally biased region" description="Polar residues" evidence="1">
    <location>
        <begin position="469"/>
        <end position="480"/>
    </location>
</feature>
<dbReference type="EMBL" id="KL886914">
    <property type="protein sequence ID" value="KGL74216.1"/>
    <property type="molecule type" value="Genomic_DNA"/>
</dbReference>
<organism evidence="3 4">
    <name type="scientific">Tinamus guttatus</name>
    <name type="common">White-throated tinamou</name>
    <dbReference type="NCBI Taxonomy" id="94827"/>
    <lineage>
        <taxon>Eukaryota</taxon>
        <taxon>Metazoa</taxon>
        <taxon>Chordata</taxon>
        <taxon>Craniata</taxon>
        <taxon>Vertebrata</taxon>
        <taxon>Euteleostomi</taxon>
        <taxon>Archelosauria</taxon>
        <taxon>Archosauria</taxon>
        <taxon>Dinosauria</taxon>
        <taxon>Saurischia</taxon>
        <taxon>Theropoda</taxon>
        <taxon>Coelurosauria</taxon>
        <taxon>Aves</taxon>
        <taxon>Palaeognathae</taxon>
        <taxon>Tinamiformes</taxon>
        <taxon>Tinamidae</taxon>
        <taxon>Tinamus</taxon>
    </lineage>
</organism>
<evidence type="ECO:0000313" key="4">
    <source>
        <dbReference type="Proteomes" id="UP000053641"/>
    </source>
</evidence>
<feature type="transmembrane region" description="Helical" evidence="2">
    <location>
        <begin position="376"/>
        <end position="400"/>
    </location>
</feature>